<accession>A0A561VAV8</accession>
<evidence type="ECO:0000313" key="2">
    <source>
        <dbReference type="EMBL" id="TWG08755.1"/>
    </source>
</evidence>
<keyword evidence="1" id="KW-1133">Transmembrane helix</keyword>
<comment type="caution">
    <text evidence="2">The sequence shown here is derived from an EMBL/GenBank/DDBJ whole genome shotgun (WGS) entry which is preliminary data.</text>
</comment>
<dbReference type="AlphaFoldDB" id="A0A561VAV8"/>
<feature type="transmembrane region" description="Helical" evidence="1">
    <location>
        <begin position="67"/>
        <end position="87"/>
    </location>
</feature>
<reference evidence="2 3" key="1">
    <citation type="submission" date="2019-06" db="EMBL/GenBank/DDBJ databases">
        <title>Sequencing the genomes of 1000 actinobacteria strains.</title>
        <authorList>
            <person name="Klenk H.-P."/>
        </authorList>
    </citation>
    <scope>NUCLEOTIDE SEQUENCE [LARGE SCALE GENOMIC DNA]</scope>
    <source>
        <strain evidence="2 3">DSM 46699</strain>
    </source>
</reference>
<keyword evidence="1" id="KW-0812">Transmembrane</keyword>
<keyword evidence="1" id="KW-0472">Membrane</keyword>
<proteinExistence type="predicted"/>
<gene>
    <name evidence="2" type="ORF">FHU35_111380</name>
</gene>
<name>A0A561VAV8_9PSEU</name>
<feature type="transmembrane region" description="Helical" evidence="1">
    <location>
        <begin position="253"/>
        <end position="275"/>
    </location>
</feature>
<evidence type="ECO:0000313" key="3">
    <source>
        <dbReference type="Proteomes" id="UP000316184"/>
    </source>
</evidence>
<feature type="transmembrane region" description="Helical" evidence="1">
    <location>
        <begin position="295"/>
        <end position="314"/>
    </location>
</feature>
<organism evidence="2 3">
    <name type="scientific">Saccharopolyspora dendranthemae</name>
    <dbReference type="NCBI Taxonomy" id="1181886"/>
    <lineage>
        <taxon>Bacteria</taxon>
        <taxon>Bacillati</taxon>
        <taxon>Actinomycetota</taxon>
        <taxon>Actinomycetes</taxon>
        <taxon>Pseudonocardiales</taxon>
        <taxon>Pseudonocardiaceae</taxon>
        <taxon>Saccharopolyspora</taxon>
    </lineage>
</organism>
<evidence type="ECO:0000256" key="1">
    <source>
        <dbReference type="SAM" id="Phobius"/>
    </source>
</evidence>
<dbReference type="OrthoDB" id="2717873at2"/>
<dbReference type="Proteomes" id="UP000316184">
    <property type="component" value="Unassembled WGS sequence"/>
</dbReference>
<feature type="transmembrane region" description="Helical" evidence="1">
    <location>
        <begin position="177"/>
        <end position="201"/>
    </location>
</feature>
<feature type="transmembrane region" description="Helical" evidence="1">
    <location>
        <begin position="213"/>
        <end position="232"/>
    </location>
</feature>
<keyword evidence="3" id="KW-1185">Reference proteome</keyword>
<feature type="transmembrane region" description="Helical" evidence="1">
    <location>
        <begin position="21"/>
        <end position="47"/>
    </location>
</feature>
<feature type="transmembrane region" description="Helical" evidence="1">
    <location>
        <begin position="99"/>
        <end position="122"/>
    </location>
</feature>
<dbReference type="EMBL" id="VIWX01000001">
    <property type="protein sequence ID" value="TWG08755.1"/>
    <property type="molecule type" value="Genomic_DNA"/>
</dbReference>
<dbReference type="RefSeq" id="WP_145737485.1">
    <property type="nucleotide sequence ID" value="NZ_VIWX01000001.1"/>
</dbReference>
<sequence>MTEQGKFAKGVVAQGFVAHSFVAHSFVAVGGGVLVLVALVCAITGALSPMANPSDFFASSLTLLPQAAANLVLALIGAVTTATGLVTARRGSAPAPLRVASIGGLLVLLGPGVLAAVGYLPFLLVSALAGDVAPLRNYLSPALVLQLVVVALVVTLLLSWIEQAVRADRGETSNRGLWWTWIAIAVPLVYTVSRVLMAIGIPDLSMENSSGAAGLGLGAAAAGGAVLTWGLIRPWGERFPRWMIGLAGKRVPVRMAVVPALCAAVLVLAGSRMLLSQMLADNPGIPNNVVVWLPIWLWPLWSFALVAAAMHYRLRRARAEVAIAR</sequence>
<protein>
    <submittedName>
        <fullName evidence="2">Uncharacterized protein</fullName>
    </submittedName>
</protein>
<feature type="transmembrane region" description="Helical" evidence="1">
    <location>
        <begin position="142"/>
        <end position="165"/>
    </location>
</feature>